<dbReference type="OrthoDB" id="7069135at2"/>
<evidence type="ECO:0000313" key="4">
    <source>
        <dbReference type="Proteomes" id="UP000002171"/>
    </source>
</evidence>
<evidence type="ECO:0000256" key="1">
    <source>
        <dbReference type="SAM" id="Phobius"/>
    </source>
</evidence>
<reference evidence="3 4" key="1">
    <citation type="submission" date="2006-02" db="EMBL/GenBank/DDBJ databases">
        <authorList>
            <person name="Pinhassi J."/>
            <person name="Pedros-Alio C."/>
            <person name="Ferriera S."/>
            <person name="Johnson J."/>
            <person name="Kravitz S."/>
            <person name="Halpern A."/>
            <person name="Remington K."/>
            <person name="Beeson K."/>
            <person name="Tran B."/>
            <person name="Rogers Y.-H."/>
            <person name="Friedman R."/>
            <person name="Venter J.C."/>
        </authorList>
    </citation>
    <scope>NUCLEOTIDE SEQUENCE [LARGE SCALE GENOMIC DNA]</scope>
    <source>
        <strain evidence="3 4">MED92</strain>
    </source>
</reference>
<dbReference type="Pfam" id="PF05036">
    <property type="entry name" value="SPOR"/>
    <property type="match status" value="1"/>
</dbReference>
<feature type="domain" description="SPOR" evidence="2">
    <location>
        <begin position="109"/>
        <end position="184"/>
    </location>
</feature>
<dbReference type="GO" id="GO:0030428">
    <property type="term" value="C:cell septum"/>
    <property type="evidence" value="ECO:0007669"/>
    <property type="project" value="TreeGrafter"/>
</dbReference>
<dbReference type="EMBL" id="AAOW01000006">
    <property type="protein sequence ID" value="EAR61765.1"/>
    <property type="molecule type" value="Genomic_DNA"/>
</dbReference>
<keyword evidence="4" id="KW-1185">Reference proteome</keyword>
<dbReference type="PANTHER" id="PTHR38687">
    <property type="entry name" value="CELL DIVISION PROTEIN DEDD-RELATED"/>
    <property type="match status" value="1"/>
</dbReference>
<gene>
    <name evidence="3" type="ORF">MED92_04182</name>
</gene>
<dbReference type="GO" id="GO:0032153">
    <property type="term" value="C:cell division site"/>
    <property type="evidence" value="ECO:0007669"/>
    <property type="project" value="TreeGrafter"/>
</dbReference>
<dbReference type="PANTHER" id="PTHR38687:SF1">
    <property type="entry name" value="CELL DIVISION PROTEIN DEDD"/>
    <property type="match status" value="1"/>
</dbReference>
<sequence>MQQKVKYRLVGLAVILVSAAIIFPLLFDGSGYKERHLKSEIPEAPERPEIVRITPKNKPLPDTSVPAEPKEPVVIPEQDAVVKERIEKRVEKEKIALDVRKDQPVLDQQGVPVAWTLQLASFKDEANAKSLRKQLISEGYKVFTRKQGELVKVYVGPEFQKSRLEGLKAQLKKDFGLSGMIVRFTTQ</sequence>
<dbReference type="InterPro" id="IPR036680">
    <property type="entry name" value="SPOR-like_sf"/>
</dbReference>
<proteinExistence type="predicted"/>
<dbReference type="Gene3D" id="3.30.70.1070">
    <property type="entry name" value="Sporulation related repeat"/>
    <property type="match status" value="1"/>
</dbReference>
<dbReference type="GO" id="GO:0032506">
    <property type="term" value="P:cytokinetic process"/>
    <property type="evidence" value="ECO:0007669"/>
    <property type="project" value="TreeGrafter"/>
</dbReference>
<feature type="transmembrane region" description="Helical" evidence="1">
    <location>
        <begin position="7"/>
        <end position="27"/>
    </location>
</feature>
<name>A0A7U8GT42_NEPCE</name>
<dbReference type="InterPro" id="IPR007730">
    <property type="entry name" value="SPOR-like_dom"/>
</dbReference>
<evidence type="ECO:0000313" key="3">
    <source>
        <dbReference type="EMBL" id="EAR61765.1"/>
    </source>
</evidence>
<dbReference type="GO" id="GO:0042834">
    <property type="term" value="F:peptidoglycan binding"/>
    <property type="evidence" value="ECO:0007669"/>
    <property type="project" value="InterPro"/>
</dbReference>
<dbReference type="InterPro" id="IPR052521">
    <property type="entry name" value="Cell_div_SPOR-domain"/>
</dbReference>
<organism evidence="3 4">
    <name type="scientific">Neptuniibacter caesariensis</name>
    <dbReference type="NCBI Taxonomy" id="207954"/>
    <lineage>
        <taxon>Bacteria</taxon>
        <taxon>Pseudomonadati</taxon>
        <taxon>Pseudomonadota</taxon>
        <taxon>Gammaproteobacteria</taxon>
        <taxon>Oceanospirillales</taxon>
        <taxon>Oceanospirillaceae</taxon>
        <taxon>Neptuniibacter</taxon>
    </lineage>
</organism>
<dbReference type="Proteomes" id="UP000002171">
    <property type="component" value="Unassembled WGS sequence"/>
</dbReference>
<protein>
    <recommendedName>
        <fullName evidence="2">SPOR domain-containing protein</fullName>
    </recommendedName>
</protein>
<evidence type="ECO:0000259" key="2">
    <source>
        <dbReference type="PROSITE" id="PS51724"/>
    </source>
</evidence>
<dbReference type="RefSeq" id="WP_007022851.1">
    <property type="nucleotide sequence ID" value="NZ_CH724127.1"/>
</dbReference>
<keyword evidence="1" id="KW-0472">Membrane</keyword>
<comment type="caution">
    <text evidence="3">The sequence shown here is derived from an EMBL/GenBank/DDBJ whole genome shotgun (WGS) entry which is preliminary data.</text>
</comment>
<accession>A0A7U8GT42</accession>
<dbReference type="AlphaFoldDB" id="A0A7U8GT42"/>
<dbReference type="PROSITE" id="PS51724">
    <property type="entry name" value="SPOR"/>
    <property type="match status" value="1"/>
</dbReference>
<dbReference type="SUPFAM" id="SSF110997">
    <property type="entry name" value="Sporulation related repeat"/>
    <property type="match status" value="1"/>
</dbReference>
<keyword evidence="1" id="KW-1133">Transmembrane helix</keyword>
<keyword evidence="1" id="KW-0812">Transmembrane</keyword>